<comment type="caution">
    <text evidence="1">The sequence shown here is derived from an EMBL/GenBank/DDBJ whole genome shotgun (WGS) entry which is preliminary data.</text>
</comment>
<dbReference type="EMBL" id="LAZR01030111">
    <property type="protein sequence ID" value="KKL57602.1"/>
    <property type="molecule type" value="Genomic_DNA"/>
</dbReference>
<accession>A0A0F9G2J3</accession>
<organism evidence="1">
    <name type="scientific">marine sediment metagenome</name>
    <dbReference type="NCBI Taxonomy" id="412755"/>
    <lineage>
        <taxon>unclassified sequences</taxon>
        <taxon>metagenomes</taxon>
        <taxon>ecological metagenomes</taxon>
    </lineage>
</organism>
<name>A0A0F9G2J3_9ZZZZ</name>
<reference evidence="1" key="1">
    <citation type="journal article" date="2015" name="Nature">
        <title>Complex archaea that bridge the gap between prokaryotes and eukaryotes.</title>
        <authorList>
            <person name="Spang A."/>
            <person name="Saw J.H."/>
            <person name="Jorgensen S.L."/>
            <person name="Zaremba-Niedzwiedzka K."/>
            <person name="Martijn J."/>
            <person name="Lind A.E."/>
            <person name="van Eijk R."/>
            <person name="Schleper C."/>
            <person name="Guy L."/>
            <person name="Ettema T.J."/>
        </authorList>
    </citation>
    <scope>NUCLEOTIDE SEQUENCE</scope>
</reference>
<evidence type="ECO:0000313" key="1">
    <source>
        <dbReference type="EMBL" id="KKL57602.1"/>
    </source>
</evidence>
<dbReference type="AlphaFoldDB" id="A0A0F9G2J3"/>
<proteinExistence type="predicted"/>
<gene>
    <name evidence="1" type="ORF">LCGC14_2233780</name>
</gene>
<protein>
    <submittedName>
        <fullName evidence="1">Uncharacterized protein</fullName>
    </submittedName>
</protein>
<sequence>MINFHELPRTDKDALKPVLAEVRKHLYGNSNKTEMLRGGLTINFGKRREPRYTLRIQIVG</sequence>